<reference evidence="7" key="1">
    <citation type="submission" date="2019-10" db="EMBL/GenBank/DDBJ databases">
        <title>Description of Paenibacillus glebae sp. nov.</title>
        <authorList>
            <person name="Carlier A."/>
            <person name="Qi S."/>
        </authorList>
    </citation>
    <scope>NUCLEOTIDE SEQUENCE</scope>
    <source>
        <strain evidence="7">LMG 31456</strain>
    </source>
</reference>
<dbReference type="Pfam" id="PF17853">
    <property type="entry name" value="GGDEF_2"/>
    <property type="match status" value="1"/>
</dbReference>
<proteinExistence type="predicted"/>
<dbReference type="PROSITE" id="PS01124">
    <property type="entry name" value="HTH_ARAC_FAMILY_2"/>
    <property type="match status" value="1"/>
</dbReference>
<evidence type="ECO:0000259" key="6">
    <source>
        <dbReference type="PROSITE" id="PS50887"/>
    </source>
</evidence>
<dbReference type="InterPro" id="IPR009057">
    <property type="entry name" value="Homeodomain-like_sf"/>
</dbReference>
<dbReference type="PRINTS" id="PR00032">
    <property type="entry name" value="HTHARAC"/>
</dbReference>
<gene>
    <name evidence="7" type="ORF">GC093_12395</name>
</gene>
<evidence type="ECO:0000313" key="7">
    <source>
        <dbReference type="EMBL" id="NOU94012.1"/>
    </source>
</evidence>
<dbReference type="InterPro" id="IPR000160">
    <property type="entry name" value="GGDEF_dom"/>
</dbReference>
<evidence type="ECO:0000256" key="4">
    <source>
        <dbReference type="SAM" id="Phobius"/>
    </source>
</evidence>
<feature type="domain" description="HTH araC/xylS-type" evidence="5">
    <location>
        <begin position="646"/>
        <end position="744"/>
    </location>
</feature>
<keyword evidence="1" id="KW-0805">Transcription regulation</keyword>
<feature type="transmembrane region" description="Helical" evidence="4">
    <location>
        <begin position="286"/>
        <end position="310"/>
    </location>
</feature>
<keyword evidence="2" id="KW-0238">DNA-binding</keyword>
<keyword evidence="4" id="KW-0472">Membrane</keyword>
<name>A0A972K2M2_9BACL</name>
<dbReference type="Proteomes" id="UP000641588">
    <property type="component" value="Unassembled WGS sequence"/>
</dbReference>
<dbReference type="InterPro" id="IPR041522">
    <property type="entry name" value="CdaR_GGDEF"/>
</dbReference>
<dbReference type="PANTHER" id="PTHR43280:SF28">
    <property type="entry name" value="HTH-TYPE TRANSCRIPTIONAL ACTIVATOR RHAS"/>
    <property type="match status" value="1"/>
</dbReference>
<dbReference type="InterPro" id="IPR018062">
    <property type="entry name" value="HTH_AraC-typ_CS"/>
</dbReference>
<dbReference type="PROSITE" id="PS00041">
    <property type="entry name" value="HTH_ARAC_FAMILY_1"/>
    <property type="match status" value="1"/>
</dbReference>
<keyword evidence="8" id="KW-1185">Reference proteome</keyword>
<dbReference type="SMART" id="SM00342">
    <property type="entry name" value="HTH_ARAC"/>
    <property type="match status" value="1"/>
</dbReference>
<sequence length="750" mass="86389">MKRLLFWLKYTMKNSQSRLLMTLTLVISVLILSLGLASYAISKSILQKEMAVPELTKLTIDRDLTDQFVKNVDMTAVQVILHTATTEFLQSSQDDFDKITNITNFLNAASISNNIESIYIYDIEKERIAASNPVGYISNMNLLADRDWLKDIDSITGMVVKERLNKSRKEMYISLFRPIILNAQKKGILVINIPVQKFFSSQIYVENDFGRSHFVFDATFEPILVKDAAGLQDAQLGDVVKTAQAVHNTSFYSNGQKYLLYVLKSDYTSWSFVSVLPEDLLFKGMYWIRNVVLLVSVLFAIVSVALIVITNNQMLRPIRRMRKLLIPIEKTYNEPDLHDLENLTTKILNDHSFMSKQIKTSMPEIRKRFLEDACFEQADSVELYQKWKDHFAEWQQGPLYMATVSIDHYMEWSKPYSLGDSELLLYALGNITAECFNESNRSLMVQHGKEGFYLLLQPKQENANEIESICGRVVDEAQRYLNMSISIGLSEATQDVLRLSQSYRQSNRALAERLYQGYGKVYSSLTQEKRLTADVDEALIQAICQPLLTGSDTQVWHGVDRLFNAIYEKDYSPVVVMAALEKLQISLEKTAEGLGRPIMAAMKPYFYPKINSMDIDDLRIYFNDIVSQILSKFREKQVSKTNMTIQGMIDYMLEHLSENTGVKDISDSAQLSVYQANQLFKQETGQTVYDYFTKLRIEHSEMLLKDTDYKIFEIAEMVGYQNENSFIRVFRNMKGMTPGKYREWLKEQAK</sequence>
<dbReference type="GO" id="GO:0003700">
    <property type="term" value="F:DNA-binding transcription factor activity"/>
    <property type="evidence" value="ECO:0007669"/>
    <property type="project" value="InterPro"/>
</dbReference>
<keyword evidence="4" id="KW-0812">Transmembrane</keyword>
<dbReference type="GO" id="GO:0043565">
    <property type="term" value="F:sequence-specific DNA binding"/>
    <property type="evidence" value="ECO:0007669"/>
    <property type="project" value="InterPro"/>
</dbReference>
<evidence type="ECO:0000256" key="3">
    <source>
        <dbReference type="ARBA" id="ARBA00023163"/>
    </source>
</evidence>
<dbReference type="Gene3D" id="1.10.10.60">
    <property type="entry name" value="Homeodomain-like"/>
    <property type="match status" value="2"/>
</dbReference>
<dbReference type="Pfam" id="PF12833">
    <property type="entry name" value="HTH_18"/>
    <property type="match status" value="1"/>
</dbReference>
<evidence type="ECO:0000256" key="1">
    <source>
        <dbReference type="ARBA" id="ARBA00023015"/>
    </source>
</evidence>
<dbReference type="RefSeq" id="WP_171652210.1">
    <property type="nucleotide sequence ID" value="NZ_WHOD01000052.1"/>
</dbReference>
<organism evidence="7 8">
    <name type="scientific">Paenibacillus foliorum</name>
    <dbReference type="NCBI Taxonomy" id="2654974"/>
    <lineage>
        <taxon>Bacteria</taxon>
        <taxon>Bacillati</taxon>
        <taxon>Bacillota</taxon>
        <taxon>Bacilli</taxon>
        <taxon>Bacillales</taxon>
        <taxon>Paenibacillaceae</taxon>
        <taxon>Paenibacillus</taxon>
    </lineage>
</organism>
<dbReference type="EMBL" id="WHOD01000052">
    <property type="protein sequence ID" value="NOU94012.1"/>
    <property type="molecule type" value="Genomic_DNA"/>
</dbReference>
<dbReference type="PROSITE" id="PS50887">
    <property type="entry name" value="GGDEF"/>
    <property type="match status" value="1"/>
</dbReference>
<dbReference type="AlphaFoldDB" id="A0A972K2M2"/>
<feature type="domain" description="GGDEF" evidence="6">
    <location>
        <begin position="397"/>
        <end position="526"/>
    </location>
</feature>
<dbReference type="SUPFAM" id="SSF46689">
    <property type="entry name" value="Homeodomain-like"/>
    <property type="match status" value="2"/>
</dbReference>
<evidence type="ECO:0000259" key="5">
    <source>
        <dbReference type="PROSITE" id="PS01124"/>
    </source>
</evidence>
<dbReference type="InterPro" id="IPR020449">
    <property type="entry name" value="Tscrpt_reg_AraC-type_HTH"/>
</dbReference>
<dbReference type="PANTHER" id="PTHR43280">
    <property type="entry name" value="ARAC-FAMILY TRANSCRIPTIONAL REGULATOR"/>
    <property type="match status" value="1"/>
</dbReference>
<dbReference type="InterPro" id="IPR018060">
    <property type="entry name" value="HTH_AraC"/>
</dbReference>
<comment type="caution">
    <text evidence="7">The sequence shown here is derived from an EMBL/GenBank/DDBJ whole genome shotgun (WGS) entry which is preliminary data.</text>
</comment>
<accession>A0A972K2M2</accession>
<keyword evidence="3" id="KW-0804">Transcription</keyword>
<evidence type="ECO:0000256" key="2">
    <source>
        <dbReference type="ARBA" id="ARBA00023125"/>
    </source>
</evidence>
<evidence type="ECO:0000313" key="8">
    <source>
        <dbReference type="Proteomes" id="UP000641588"/>
    </source>
</evidence>
<keyword evidence="4" id="KW-1133">Transmembrane helix</keyword>
<protein>
    <submittedName>
        <fullName evidence="7">Helix-turn-helix domain-containing protein</fullName>
    </submittedName>
</protein>